<sequence length="165" mass="18777">MLTTESTATLVRSLILSKLDYCNSLLTGISSELLQKLQKIQNSAARLVSKSPKCSSISPVLNSLHWLRISERIEFKILIIVYQCLHGNAPSYLRELVNPYQSTRSLRSQSQHYITVSKWNLKKFGFKSFEVSAALKWNALPLALKTAPTFSIFKSKLKTFLFSKY</sequence>
<keyword evidence="2" id="KW-1185">Reference proteome</keyword>
<gene>
    <name evidence="1" type="ORF">SNE40_005741</name>
</gene>
<protein>
    <submittedName>
        <fullName evidence="1">Uncharacterized protein</fullName>
    </submittedName>
</protein>
<organism evidence="1 2">
    <name type="scientific">Patella caerulea</name>
    <name type="common">Rayed Mediterranean limpet</name>
    <dbReference type="NCBI Taxonomy" id="87958"/>
    <lineage>
        <taxon>Eukaryota</taxon>
        <taxon>Metazoa</taxon>
        <taxon>Spiralia</taxon>
        <taxon>Lophotrochozoa</taxon>
        <taxon>Mollusca</taxon>
        <taxon>Gastropoda</taxon>
        <taxon>Patellogastropoda</taxon>
        <taxon>Patelloidea</taxon>
        <taxon>Patellidae</taxon>
        <taxon>Patella</taxon>
    </lineage>
</organism>
<evidence type="ECO:0000313" key="1">
    <source>
        <dbReference type="EMBL" id="KAK6187795.1"/>
    </source>
</evidence>
<dbReference type="AlphaFoldDB" id="A0AAN8K2D9"/>
<dbReference type="Proteomes" id="UP001347796">
    <property type="component" value="Unassembled WGS sequence"/>
</dbReference>
<accession>A0AAN8K2D9</accession>
<proteinExistence type="predicted"/>
<evidence type="ECO:0000313" key="2">
    <source>
        <dbReference type="Proteomes" id="UP001347796"/>
    </source>
</evidence>
<reference evidence="1 2" key="1">
    <citation type="submission" date="2024-01" db="EMBL/GenBank/DDBJ databases">
        <title>The genome of the rayed Mediterranean limpet Patella caerulea (Linnaeus, 1758).</title>
        <authorList>
            <person name="Anh-Thu Weber A."/>
            <person name="Halstead-Nussloch G."/>
        </authorList>
    </citation>
    <scope>NUCLEOTIDE SEQUENCE [LARGE SCALE GENOMIC DNA]</scope>
    <source>
        <strain evidence="1">AATW-2023a</strain>
        <tissue evidence="1">Whole specimen</tissue>
    </source>
</reference>
<dbReference type="EMBL" id="JAZGQO010000004">
    <property type="protein sequence ID" value="KAK6187795.1"/>
    <property type="molecule type" value="Genomic_DNA"/>
</dbReference>
<name>A0AAN8K2D9_PATCE</name>
<comment type="caution">
    <text evidence="1">The sequence shown here is derived from an EMBL/GenBank/DDBJ whole genome shotgun (WGS) entry which is preliminary data.</text>
</comment>